<dbReference type="Pfam" id="PF00128">
    <property type="entry name" value="Alpha-amylase"/>
    <property type="match status" value="1"/>
</dbReference>
<dbReference type="CDD" id="cd11322">
    <property type="entry name" value="AmyAc_Glg_BE"/>
    <property type="match status" value="1"/>
</dbReference>
<dbReference type="Proteomes" id="UP001254608">
    <property type="component" value="Unassembled WGS sequence"/>
</dbReference>
<evidence type="ECO:0000256" key="5">
    <source>
        <dbReference type="ARBA" id="ARBA00022600"/>
    </source>
</evidence>
<evidence type="ECO:0000256" key="6">
    <source>
        <dbReference type="ARBA" id="ARBA00022676"/>
    </source>
</evidence>
<comment type="caution">
    <text evidence="12">The sequence shown here is derived from an EMBL/GenBank/DDBJ whole genome shotgun (WGS) entry which is preliminary data.</text>
</comment>
<dbReference type="NCBIfam" id="NF008967">
    <property type="entry name" value="PRK12313.1"/>
    <property type="match status" value="1"/>
</dbReference>
<keyword evidence="13" id="KW-1185">Reference proteome</keyword>
<dbReference type="PIRSF" id="PIRSF000463">
    <property type="entry name" value="GlgB"/>
    <property type="match status" value="1"/>
</dbReference>
<dbReference type="GO" id="GO:0003844">
    <property type="term" value="F:1,4-alpha-glucan branching enzyme activity"/>
    <property type="evidence" value="ECO:0007669"/>
    <property type="project" value="UniProtKB-EC"/>
</dbReference>
<dbReference type="SUPFAM" id="SSF51445">
    <property type="entry name" value="(Trans)glycosidases"/>
    <property type="match status" value="1"/>
</dbReference>
<comment type="subunit">
    <text evidence="10">Monomer.</text>
</comment>
<dbReference type="SMART" id="SM00642">
    <property type="entry name" value="Aamy"/>
    <property type="match status" value="1"/>
</dbReference>
<dbReference type="HAMAP" id="MF_00685">
    <property type="entry name" value="GlgB"/>
    <property type="match status" value="1"/>
</dbReference>
<dbReference type="CDD" id="cd02855">
    <property type="entry name" value="E_set_GBE_prok_N"/>
    <property type="match status" value="1"/>
</dbReference>
<gene>
    <name evidence="10 12" type="primary">glgB</name>
    <name evidence="12" type="ORF">RM530_06430</name>
</gene>
<keyword evidence="6 10" id="KW-0328">Glycosyltransferase</keyword>
<dbReference type="InterPro" id="IPR006048">
    <property type="entry name" value="A-amylase/branching_C"/>
</dbReference>
<dbReference type="NCBIfam" id="TIGR01515">
    <property type="entry name" value="branching_enzym"/>
    <property type="match status" value="1"/>
</dbReference>
<dbReference type="PANTHER" id="PTHR43651">
    <property type="entry name" value="1,4-ALPHA-GLUCAN-BRANCHING ENZYME"/>
    <property type="match status" value="1"/>
</dbReference>
<dbReference type="Gene3D" id="2.60.40.10">
    <property type="entry name" value="Immunoglobulins"/>
    <property type="match status" value="1"/>
</dbReference>
<dbReference type="EC" id="2.4.1.18" evidence="10"/>
<dbReference type="InterPro" id="IPR013783">
    <property type="entry name" value="Ig-like_fold"/>
</dbReference>
<reference evidence="12 13" key="1">
    <citation type="submission" date="2023-09" db="EMBL/GenBank/DDBJ databases">
        <authorList>
            <person name="Rey-Velasco X."/>
        </authorList>
    </citation>
    <scope>NUCLEOTIDE SEQUENCE [LARGE SCALE GENOMIC DNA]</scope>
    <source>
        <strain evidence="12 13">W345</strain>
    </source>
</reference>
<evidence type="ECO:0000313" key="12">
    <source>
        <dbReference type="EMBL" id="MDT0497002.1"/>
    </source>
</evidence>
<evidence type="ECO:0000256" key="8">
    <source>
        <dbReference type="ARBA" id="ARBA00023056"/>
    </source>
</evidence>
<evidence type="ECO:0000259" key="11">
    <source>
        <dbReference type="SMART" id="SM00642"/>
    </source>
</evidence>
<dbReference type="SUPFAM" id="SSF51011">
    <property type="entry name" value="Glycosyl hydrolase domain"/>
    <property type="match status" value="1"/>
</dbReference>
<name>A0ABU2WGK0_9GAMM</name>
<comment type="catalytic activity">
    <reaction evidence="1 10">
        <text>Transfers a segment of a (1-&gt;4)-alpha-D-glucan chain to a primary hydroxy group in a similar glucan chain.</text>
        <dbReference type="EC" id="2.4.1.18"/>
    </reaction>
</comment>
<comment type="similarity">
    <text evidence="4 10">Belongs to the glycosyl hydrolase 13 family. GlgB subfamily.</text>
</comment>
<feature type="active site" description="Proton donor" evidence="10">
    <location>
        <position position="459"/>
    </location>
</feature>
<dbReference type="Pfam" id="PF22019">
    <property type="entry name" value="GlgB_N"/>
    <property type="match status" value="1"/>
</dbReference>
<proteinExistence type="inferred from homology"/>
<keyword evidence="9 10" id="KW-0119">Carbohydrate metabolism</keyword>
<dbReference type="Pfam" id="PF02806">
    <property type="entry name" value="Alpha-amylase_C"/>
    <property type="match status" value="1"/>
</dbReference>
<organism evidence="12 13">
    <name type="scientific">Banduia mediterranea</name>
    <dbReference type="NCBI Taxonomy" id="3075609"/>
    <lineage>
        <taxon>Bacteria</taxon>
        <taxon>Pseudomonadati</taxon>
        <taxon>Pseudomonadota</taxon>
        <taxon>Gammaproteobacteria</taxon>
        <taxon>Nevskiales</taxon>
        <taxon>Algiphilaceae</taxon>
        <taxon>Banduia</taxon>
    </lineage>
</organism>
<dbReference type="InterPro" id="IPR013780">
    <property type="entry name" value="Glyco_hydro_b"/>
</dbReference>
<dbReference type="Pfam" id="PF02922">
    <property type="entry name" value="CBM_48"/>
    <property type="match status" value="1"/>
</dbReference>
<dbReference type="InterPro" id="IPR014756">
    <property type="entry name" value="Ig_E-set"/>
</dbReference>
<keyword evidence="8 10" id="KW-0320">Glycogen biosynthesis</keyword>
<dbReference type="InterPro" id="IPR004193">
    <property type="entry name" value="Glyco_hydro_13_N"/>
</dbReference>
<dbReference type="RefSeq" id="WP_311364395.1">
    <property type="nucleotide sequence ID" value="NZ_JAVRIC010000006.1"/>
</dbReference>
<dbReference type="SUPFAM" id="SSF81296">
    <property type="entry name" value="E set domains"/>
    <property type="match status" value="2"/>
</dbReference>
<comment type="function">
    <text evidence="2 10">Catalyzes the formation of the alpha-1,6-glucosidic linkages in glycogen by scission of a 1,4-alpha-linked oligosaccharide from growing alpha-1,4-glucan chains and the subsequent attachment of the oligosaccharide to the alpha-1,6 position.</text>
</comment>
<evidence type="ECO:0000313" key="13">
    <source>
        <dbReference type="Proteomes" id="UP001254608"/>
    </source>
</evidence>
<dbReference type="InterPro" id="IPR044143">
    <property type="entry name" value="GlgB_N_E_set_prok"/>
</dbReference>
<dbReference type="InterPro" id="IPR054169">
    <property type="entry name" value="GlgB_N"/>
</dbReference>
<protein>
    <recommendedName>
        <fullName evidence="10">1,4-alpha-glucan branching enzyme GlgB</fullName>
        <ecNumber evidence="10">2.4.1.18</ecNumber>
    </recommendedName>
    <alternativeName>
        <fullName evidence="10">1,4-alpha-D-glucan:1,4-alpha-D-glucan 6-glucosyl-transferase</fullName>
    </alternativeName>
    <alternativeName>
        <fullName evidence="10">Alpha-(1-&gt;4)-glucan branching enzyme</fullName>
    </alternativeName>
    <alternativeName>
        <fullName evidence="10">Glycogen branching enzyme</fullName>
        <shortName evidence="10">BE</shortName>
    </alternativeName>
</protein>
<feature type="active site" description="Nucleophile" evidence="10">
    <location>
        <position position="406"/>
    </location>
</feature>
<dbReference type="InterPro" id="IPR037439">
    <property type="entry name" value="Branching_enzy"/>
</dbReference>
<sequence length="731" mass="83748">MRRSELTSEVAAALARLEAAIEAAPQHVLGVHPTDNGEVELRVFRPGLRELRLSGGDRLSRIEHSDLFVWRGPADRLPRTYSLHFRDDGGNQWQTCDPYHFDARLPEYDLHLFGQGRHWHAWKWLGAHAISIDGIAGVRFAVWAPNARNVSLVGEFNGWDGRCHPMIPQDEIWVLFVPGLAAGDRYKFEVRGADGSVVLKADPWARAQEFRPATASRVAAPSSYVWRDQAWTEARRKRDWRVSPMSVYEVQLGSWRRWPDQGWYGYRELAHQLVDYVGELGFTHIELMPVTEYPFDGSWGYQPLGLYAPTSRFGSPEDFRYFVDHCHDNGIGVLMDWVPAHFPKDAHGLARFDGTPLFEHPDPRRAEHPDWGTLVYDYGRTQVRNFLLANALYWIEEFHIDGLRVDAVSSMIQLDYSRKAGEWTPNEHGGNEHLEAIDFLRELNTVVHGRFPGVVVIAEEATAWPLVSRPVELGGLGFSMKWNMGWMHDTLDYFEQEPVHRKAHHDKLTFGITYAWDENFVLPLSHDEVVHGKSPLLYKMPGDEWQQFANLRALLAYQWTYPGKKLLFMGGEFGVTLEWNEERELDWNLLRFPGHAGVQRLLSDLNRLYRASPPLWRDDFSPSGFEWVDCNDRDRSIINFLRHDHGHGRSLLIVCNFTPVPREGYRIGVPVAGRWRERINSDSSMYGGSNLGNVGEVEAEAIECMGRKFSLNLTLPPLSVLILEPPGTSRS</sequence>
<evidence type="ECO:0000256" key="3">
    <source>
        <dbReference type="ARBA" id="ARBA00004964"/>
    </source>
</evidence>
<evidence type="ECO:0000256" key="4">
    <source>
        <dbReference type="ARBA" id="ARBA00009000"/>
    </source>
</evidence>
<comment type="pathway">
    <text evidence="3 10">Glycan biosynthesis; glycogen biosynthesis.</text>
</comment>
<dbReference type="EMBL" id="JAVRIC010000006">
    <property type="protein sequence ID" value="MDT0497002.1"/>
    <property type="molecule type" value="Genomic_DNA"/>
</dbReference>
<keyword evidence="5 10" id="KW-0321">Glycogen metabolism</keyword>
<dbReference type="Gene3D" id="2.60.40.1180">
    <property type="entry name" value="Golgi alpha-mannosidase II"/>
    <property type="match status" value="1"/>
</dbReference>
<feature type="domain" description="Glycosyl hydrolase family 13 catalytic" evidence="11">
    <location>
        <begin position="256"/>
        <end position="591"/>
    </location>
</feature>
<accession>A0ABU2WGK0</accession>
<keyword evidence="7 10" id="KW-0808">Transferase</keyword>
<dbReference type="InterPro" id="IPR006047">
    <property type="entry name" value="GH13_cat_dom"/>
</dbReference>
<evidence type="ECO:0000256" key="1">
    <source>
        <dbReference type="ARBA" id="ARBA00000826"/>
    </source>
</evidence>
<evidence type="ECO:0000256" key="10">
    <source>
        <dbReference type="HAMAP-Rule" id="MF_00685"/>
    </source>
</evidence>
<dbReference type="PANTHER" id="PTHR43651:SF3">
    <property type="entry name" value="1,4-ALPHA-GLUCAN-BRANCHING ENZYME"/>
    <property type="match status" value="1"/>
</dbReference>
<dbReference type="NCBIfam" id="NF003811">
    <property type="entry name" value="PRK05402.1"/>
    <property type="match status" value="1"/>
</dbReference>
<evidence type="ECO:0000256" key="7">
    <source>
        <dbReference type="ARBA" id="ARBA00022679"/>
    </source>
</evidence>
<evidence type="ECO:0000256" key="9">
    <source>
        <dbReference type="ARBA" id="ARBA00023277"/>
    </source>
</evidence>
<evidence type="ECO:0000256" key="2">
    <source>
        <dbReference type="ARBA" id="ARBA00002953"/>
    </source>
</evidence>
<dbReference type="Gene3D" id="3.20.20.80">
    <property type="entry name" value="Glycosidases"/>
    <property type="match status" value="1"/>
</dbReference>
<dbReference type="InterPro" id="IPR017853">
    <property type="entry name" value="GH"/>
</dbReference>
<dbReference type="InterPro" id="IPR006407">
    <property type="entry name" value="GlgB"/>
</dbReference>